<name>A0ABS8TPS5_DATST</name>
<dbReference type="EMBL" id="JACEIK010001990">
    <property type="protein sequence ID" value="MCD7473561.1"/>
    <property type="molecule type" value="Genomic_DNA"/>
</dbReference>
<organism evidence="1 2">
    <name type="scientific">Datura stramonium</name>
    <name type="common">Jimsonweed</name>
    <name type="synonym">Common thornapple</name>
    <dbReference type="NCBI Taxonomy" id="4076"/>
    <lineage>
        <taxon>Eukaryota</taxon>
        <taxon>Viridiplantae</taxon>
        <taxon>Streptophyta</taxon>
        <taxon>Embryophyta</taxon>
        <taxon>Tracheophyta</taxon>
        <taxon>Spermatophyta</taxon>
        <taxon>Magnoliopsida</taxon>
        <taxon>eudicotyledons</taxon>
        <taxon>Gunneridae</taxon>
        <taxon>Pentapetalae</taxon>
        <taxon>asterids</taxon>
        <taxon>lamiids</taxon>
        <taxon>Solanales</taxon>
        <taxon>Solanaceae</taxon>
        <taxon>Solanoideae</taxon>
        <taxon>Datureae</taxon>
        <taxon>Datura</taxon>
    </lineage>
</organism>
<proteinExistence type="predicted"/>
<dbReference type="Proteomes" id="UP000823775">
    <property type="component" value="Unassembled WGS sequence"/>
</dbReference>
<reference evidence="1 2" key="1">
    <citation type="journal article" date="2021" name="BMC Genomics">
        <title>Datura genome reveals duplications of psychoactive alkaloid biosynthetic genes and high mutation rate following tissue culture.</title>
        <authorList>
            <person name="Rajewski A."/>
            <person name="Carter-House D."/>
            <person name="Stajich J."/>
            <person name="Litt A."/>
        </authorList>
    </citation>
    <scope>NUCLEOTIDE SEQUENCE [LARGE SCALE GENOMIC DNA]</scope>
    <source>
        <strain evidence="1">AR-01</strain>
    </source>
</reference>
<accession>A0ABS8TPS5</accession>
<comment type="caution">
    <text evidence="1">The sequence shown here is derived from an EMBL/GenBank/DDBJ whole genome shotgun (WGS) entry which is preliminary data.</text>
</comment>
<protein>
    <submittedName>
        <fullName evidence="1">Uncharacterized protein</fullName>
    </submittedName>
</protein>
<evidence type="ECO:0000313" key="2">
    <source>
        <dbReference type="Proteomes" id="UP000823775"/>
    </source>
</evidence>
<sequence length="88" mass="10391">MKYFSLDSIILSDIYRSLGRCKSRHCFFQGLEKRYNFQRNTLAENRFNSGYDEAYKAWLEEDLEGTVIPGPNAFDQVEDRESKIQVQL</sequence>
<evidence type="ECO:0000313" key="1">
    <source>
        <dbReference type="EMBL" id="MCD7473561.1"/>
    </source>
</evidence>
<gene>
    <name evidence="1" type="ORF">HAX54_015496</name>
</gene>
<keyword evidence="2" id="KW-1185">Reference proteome</keyword>